<dbReference type="OrthoDB" id="194358at2759"/>
<keyword evidence="1" id="KW-0812">Transmembrane</keyword>
<feature type="non-terminal residue" evidence="2">
    <location>
        <position position="375"/>
    </location>
</feature>
<dbReference type="STRING" id="1392247.A0A3N4K8T0"/>
<accession>A0A3N4K8T0</accession>
<dbReference type="Proteomes" id="UP000277580">
    <property type="component" value="Unassembled WGS sequence"/>
</dbReference>
<dbReference type="InParanoid" id="A0A3N4K8T0"/>
<feature type="transmembrane region" description="Helical" evidence="1">
    <location>
        <begin position="222"/>
        <end position="244"/>
    </location>
</feature>
<feature type="transmembrane region" description="Helical" evidence="1">
    <location>
        <begin position="308"/>
        <end position="329"/>
    </location>
</feature>
<name>A0A3N4K8T0_9PEZI</name>
<organism evidence="2 3">
    <name type="scientific">Morchella conica CCBAS932</name>
    <dbReference type="NCBI Taxonomy" id="1392247"/>
    <lineage>
        <taxon>Eukaryota</taxon>
        <taxon>Fungi</taxon>
        <taxon>Dikarya</taxon>
        <taxon>Ascomycota</taxon>
        <taxon>Pezizomycotina</taxon>
        <taxon>Pezizomycetes</taxon>
        <taxon>Pezizales</taxon>
        <taxon>Morchellaceae</taxon>
        <taxon>Morchella</taxon>
    </lineage>
</organism>
<keyword evidence="1" id="KW-1133">Transmembrane helix</keyword>
<proteinExistence type="predicted"/>
<keyword evidence="3" id="KW-1185">Reference proteome</keyword>
<keyword evidence="1" id="KW-0472">Membrane</keyword>
<dbReference type="EMBL" id="ML119207">
    <property type="protein sequence ID" value="RPB06916.1"/>
    <property type="molecule type" value="Genomic_DNA"/>
</dbReference>
<evidence type="ECO:0000256" key="1">
    <source>
        <dbReference type="SAM" id="Phobius"/>
    </source>
</evidence>
<evidence type="ECO:0000313" key="2">
    <source>
        <dbReference type="EMBL" id="RPB06916.1"/>
    </source>
</evidence>
<gene>
    <name evidence="2" type="ORF">P167DRAFT_530502</name>
</gene>
<reference evidence="2 3" key="1">
    <citation type="journal article" date="2018" name="Nat. Ecol. Evol.">
        <title>Pezizomycetes genomes reveal the molecular basis of ectomycorrhizal truffle lifestyle.</title>
        <authorList>
            <person name="Murat C."/>
            <person name="Payen T."/>
            <person name="Noel B."/>
            <person name="Kuo A."/>
            <person name="Morin E."/>
            <person name="Chen J."/>
            <person name="Kohler A."/>
            <person name="Krizsan K."/>
            <person name="Balestrini R."/>
            <person name="Da Silva C."/>
            <person name="Montanini B."/>
            <person name="Hainaut M."/>
            <person name="Levati E."/>
            <person name="Barry K.W."/>
            <person name="Belfiori B."/>
            <person name="Cichocki N."/>
            <person name="Clum A."/>
            <person name="Dockter R.B."/>
            <person name="Fauchery L."/>
            <person name="Guy J."/>
            <person name="Iotti M."/>
            <person name="Le Tacon F."/>
            <person name="Lindquist E.A."/>
            <person name="Lipzen A."/>
            <person name="Malagnac F."/>
            <person name="Mello A."/>
            <person name="Molinier V."/>
            <person name="Miyauchi S."/>
            <person name="Poulain J."/>
            <person name="Riccioni C."/>
            <person name="Rubini A."/>
            <person name="Sitrit Y."/>
            <person name="Splivallo R."/>
            <person name="Traeger S."/>
            <person name="Wang M."/>
            <person name="Zifcakova L."/>
            <person name="Wipf D."/>
            <person name="Zambonelli A."/>
            <person name="Paolocci F."/>
            <person name="Nowrousian M."/>
            <person name="Ottonello S."/>
            <person name="Baldrian P."/>
            <person name="Spatafora J.W."/>
            <person name="Henrissat B."/>
            <person name="Nagy L.G."/>
            <person name="Aury J.M."/>
            <person name="Wincker P."/>
            <person name="Grigoriev I.V."/>
            <person name="Bonfante P."/>
            <person name="Martin F.M."/>
        </authorList>
    </citation>
    <scope>NUCLEOTIDE SEQUENCE [LARGE SCALE GENOMIC DNA]</scope>
    <source>
        <strain evidence="2 3">CCBAS932</strain>
    </source>
</reference>
<protein>
    <submittedName>
        <fullName evidence="2">Uncharacterized protein</fullName>
    </submittedName>
</protein>
<evidence type="ECO:0000313" key="3">
    <source>
        <dbReference type="Proteomes" id="UP000277580"/>
    </source>
</evidence>
<dbReference type="AlphaFoldDB" id="A0A3N4K8T0"/>
<sequence>MISGASADIGGEFTNNLFSDLAPILALFGEQVAKQFLSESTGWADNILFAMAPLGIITAIVSAIRVAGFPWLRAVIGRSKEGQGLVELELMSSNSRDVGEMWNGQAVVRLVGEPTIFQFIYESNPAADDPYRGIHILEKTNPLFELSHPDESLLSHNILIPPNISLNARGIPVSDMEKWVCASLGVLVQLVVLLYEAAITYYSPLKSKSIFLKDGISASPEAFPCTAVGTIALNLGMLICAHIVDRSSIEEHWKIKKKKEDKDCKIVWIQKGGTVNDQVFEPYIIHGHEGQRKIITSRRYDIKPPTSLQYLVLVATAISVVGFIFQFIGLRGMTWSASIAQLAATLVMTFIRSVIRRRLTREPHAEPAIKEFELE</sequence>
<feature type="transmembrane region" description="Helical" evidence="1">
    <location>
        <begin position="335"/>
        <end position="355"/>
    </location>
</feature>
<feature type="transmembrane region" description="Helical" evidence="1">
    <location>
        <begin position="47"/>
        <end position="72"/>
    </location>
</feature>
<feature type="transmembrane region" description="Helical" evidence="1">
    <location>
        <begin position="179"/>
        <end position="202"/>
    </location>
</feature>